<dbReference type="GO" id="GO:0000272">
    <property type="term" value="P:polysaccharide catabolic process"/>
    <property type="evidence" value="ECO:0007669"/>
    <property type="project" value="UniProtKB-KW"/>
</dbReference>
<evidence type="ECO:0000313" key="7">
    <source>
        <dbReference type="Proteomes" id="UP000286288"/>
    </source>
</evidence>
<evidence type="ECO:0000256" key="1">
    <source>
        <dbReference type="ARBA" id="ARBA00022729"/>
    </source>
</evidence>
<evidence type="ECO:0000256" key="3">
    <source>
        <dbReference type="ARBA" id="ARBA00023326"/>
    </source>
</evidence>
<dbReference type="GO" id="GO:0030246">
    <property type="term" value="F:carbohydrate binding"/>
    <property type="evidence" value="ECO:0007669"/>
    <property type="project" value="InterPro"/>
</dbReference>
<dbReference type="CDD" id="cd21177">
    <property type="entry name" value="LPMO_AA10"/>
    <property type="match status" value="1"/>
</dbReference>
<dbReference type="InterPro" id="IPR051024">
    <property type="entry name" value="GlcNAc_Chitin_IntDeg"/>
</dbReference>
<dbReference type="Gene3D" id="2.70.50.50">
    <property type="entry name" value="chitin-binding protein cbp21"/>
    <property type="match status" value="1"/>
</dbReference>
<evidence type="ECO:0000313" key="6">
    <source>
        <dbReference type="EMBL" id="RHK03644.1"/>
    </source>
</evidence>
<evidence type="ECO:0000256" key="2">
    <source>
        <dbReference type="ARBA" id="ARBA00022801"/>
    </source>
</evidence>
<dbReference type="SUPFAM" id="SSF51055">
    <property type="entry name" value="Carbohydrate binding domain"/>
    <property type="match status" value="1"/>
</dbReference>
<keyword evidence="3" id="KW-0624">Polysaccharide degradation</keyword>
<dbReference type="Pfam" id="PF00041">
    <property type="entry name" value="fn3"/>
    <property type="match status" value="1"/>
</dbReference>
<feature type="region of interest" description="Disordered" evidence="4">
    <location>
        <begin position="395"/>
        <end position="414"/>
    </location>
</feature>
<dbReference type="AlphaFoldDB" id="A0A415EMU1"/>
<dbReference type="PANTHER" id="PTHR34823">
    <property type="entry name" value="GLCNAC-BINDING PROTEIN A"/>
    <property type="match status" value="1"/>
</dbReference>
<accession>A0A415EMU1</accession>
<proteinExistence type="predicted"/>
<dbReference type="SMART" id="SM00060">
    <property type="entry name" value="FN3"/>
    <property type="match status" value="2"/>
</dbReference>
<protein>
    <submittedName>
        <fullName evidence="6">Carbohydrate-binding protein</fullName>
    </submittedName>
</protein>
<dbReference type="Pfam" id="PF02839">
    <property type="entry name" value="CBM_5_12"/>
    <property type="match status" value="1"/>
</dbReference>
<name>A0A415EMU1_ENTCA</name>
<evidence type="ECO:0000259" key="5">
    <source>
        <dbReference type="PROSITE" id="PS50853"/>
    </source>
</evidence>
<dbReference type="GO" id="GO:0004553">
    <property type="term" value="F:hydrolase activity, hydrolyzing O-glycosyl compounds"/>
    <property type="evidence" value="ECO:0007669"/>
    <property type="project" value="InterPro"/>
</dbReference>
<dbReference type="InterPro" id="IPR003961">
    <property type="entry name" value="FN3_dom"/>
</dbReference>
<keyword evidence="1" id="KW-0732">Signal</keyword>
<evidence type="ECO:0000256" key="4">
    <source>
        <dbReference type="SAM" id="MobiDB-lite"/>
    </source>
</evidence>
<dbReference type="SUPFAM" id="SSF81296">
    <property type="entry name" value="E set domains"/>
    <property type="match status" value="1"/>
</dbReference>
<dbReference type="Gene3D" id="2.60.40.10">
    <property type="entry name" value="Immunoglobulins"/>
    <property type="match status" value="2"/>
</dbReference>
<dbReference type="Gene3D" id="2.10.10.20">
    <property type="entry name" value="Carbohydrate-binding module superfamily 5/12"/>
    <property type="match status" value="1"/>
</dbReference>
<dbReference type="InterPro" id="IPR014756">
    <property type="entry name" value="Ig_E-set"/>
</dbReference>
<comment type="caution">
    <text evidence="6">The sequence shown here is derived from an EMBL/GenBank/DDBJ whole genome shotgun (WGS) entry which is preliminary data.</text>
</comment>
<sequence length="469" mass="51018">MIKNFRRQSMKNALVKWSVGVAILLGGTLFFTGKQVFAHGYVESPVSRGYQGSLDRNTLGWSAAFEKYGNVISNPQSLETKKGFPEAGPVDGRIASADGGLGQIGDFVLDEQGTNRWTKQDINQGPLRVNWHYTAPHKTTKWHYYITKPGWDQNAPLSRDSLELIATVNHDGSAASNSPSHTITIPENRLGYHVILAVWDVADTPNAFYNVIDVNVSGSTVIPEKPAAPANVRSERVTSSTVALAWNGQTDAKEYNVYRDGALVATTTEPTFTDTQLKANTTYSYQVEAVGFTALVSEKSAAVKVTTSADNQVEPPSTPGNLHQMSVTDSSVSLMWQASTHTNGIAGYDVYRNGVKIATATGTTYEDTNLAADTTYNYQIKAISKTGEQSAFSNQLSVKTNAKEETETPGGGESEYRVWKLGTFSAPEVYTIGEIVSHKGSNYVVINTHSNYGDTTWSPDQAPTLFQKL</sequence>
<dbReference type="GO" id="GO:0005576">
    <property type="term" value="C:extracellular region"/>
    <property type="evidence" value="ECO:0007669"/>
    <property type="project" value="InterPro"/>
</dbReference>
<dbReference type="InterPro" id="IPR004302">
    <property type="entry name" value="Cellulose/chitin-bd_N"/>
</dbReference>
<dbReference type="CDD" id="cd00063">
    <property type="entry name" value="FN3"/>
    <property type="match status" value="1"/>
</dbReference>
<organism evidence="6 7">
    <name type="scientific">Enterococcus casseliflavus</name>
    <name type="common">Enterococcus flavescens</name>
    <dbReference type="NCBI Taxonomy" id="37734"/>
    <lineage>
        <taxon>Bacteria</taxon>
        <taxon>Bacillati</taxon>
        <taxon>Bacillota</taxon>
        <taxon>Bacilli</taxon>
        <taxon>Lactobacillales</taxon>
        <taxon>Enterococcaceae</taxon>
        <taxon>Enterococcus</taxon>
    </lineage>
</organism>
<dbReference type="InterPro" id="IPR036573">
    <property type="entry name" value="CBM_sf_5/12"/>
</dbReference>
<dbReference type="InterPro" id="IPR003610">
    <property type="entry name" value="CBM5/12"/>
</dbReference>
<dbReference type="PROSITE" id="PS50853">
    <property type="entry name" value="FN3"/>
    <property type="match status" value="2"/>
</dbReference>
<reference evidence="6 7" key="1">
    <citation type="submission" date="2018-08" db="EMBL/GenBank/DDBJ databases">
        <title>A genome reference for cultivated species of the human gut microbiota.</title>
        <authorList>
            <person name="Zou Y."/>
            <person name="Xue W."/>
            <person name="Luo G."/>
        </authorList>
    </citation>
    <scope>NUCLEOTIDE SEQUENCE [LARGE SCALE GENOMIC DNA]</scope>
    <source>
        <strain evidence="6 7">AF48-16</strain>
    </source>
</reference>
<dbReference type="PANTHER" id="PTHR34823:SF1">
    <property type="entry name" value="CHITIN-BINDING TYPE-4 DOMAIN-CONTAINING PROTEIN"/>
    <property type="match status" value="1"/>
</dbReference>
<gene>
    <name evidence="6" type="ORF">DW084_17095</name>
</gene>
<keyword evidence="2" id="KW-0378">Hydrolase</keyword>
<dbReference type="InterPro" id="IPR013783">
    <property type="entry name" value="Ig-like_fold"/>
</dbReference>
<dbReference type="InterPro" id="IPR036116">
    <property type="entry name" value="FN3_sf"/>
</dbReference>
<dbReference type="Proteomes" id="UP000286288">
    <property type="component" value="Unassembled WGS sequence"/>
</dbReference>
<keyword evidence="3" id="KW-0119">Carbohydrate metabolism</keyword>
<feature type="domain" description="Fibronectin type-III" evidence="5">
    <location>
        <begin position="318"/>
        <end position="403"/>
    </location>
</feature>
<dbReference type="SUPFAM" id="SSF49265">
    <property type="entry name" value="Fibronectin type III"/>
    <property type="match status" value="1"/>
</dbReference>
<dbReference type="Pfam" id="PF03067">
    <property type="entry name" value="LPMO_10"/>
    <property type="match status" value="1"/>
</dbReference>
<dbReference type="EMBL" id="QRMZ01000034">
    <property type="protein sequence ID" value="RHK03644.1"/>
    <property type="molecule type" value="Genomic_DNA"/>
</dbReference>
<feature type="domain" description="Fibronectin type-III" evidence="5">
    <location>
        <begin position="228"/>
        <end position="310"/>
    </location>
</feature>